<feature type="transmembrane region" description="Helical" evidence="8">
    <location>
        <begin position="166"/>
        <end position="186"/>
    </location>
</feature>
<dbReference type="GO" id="GO:0016020">
    <property type="term" value="C:membrane"/>
    <property type="evidence" value="ECO:0007669"/>
    <property type="project" value="UniProtKB-SubCell"/>
</dbReference>
<dbReference type="GO" id="GO:0022857">
    <property type="term" value="F:transmembrane transporter activity"/>
    <property type="evidence" value="ECO:0007669"/>
    <property type="project" value="InterPro"/>
</dbReference>
<keyword evidence="5 8" id="KW-0812">Transmembrane</keyword>
<dbReference type="HOGENOM" id="CLU_001265_10_11_5"/>
<evidence type="ECO:0000256" key="5">
    <source>
        <dbReference type="ARBA" id="ARBA00022692"/>
    </source>
</evidence>
<feature type="transmembrane region" description="Helical" evidence="8">
    <location>
        <begin position="47"/>
        <end position="68"/>
    </location>
</feature>
<evidence type="ECO:0000256" key="7">
    <source>
        <dbReference type="ARBA" id="ARBA00023136"/>
    </source>
</evidence>
<dbReference type="InterPro" id="IPR020846">
    <property type="entry name" value="MFS_dom"/>
</dbReference>
<dbReference type="KEGG" id="hba:Hbal_0899"/>
<dbReference type="PANTHER" id="PTHR23504">
    <property type="entry name" value="MAJOR FACILITATOR SUPERFAMILY DOMAIN-CONTAINING PROTEIN 10"/>
    <property type="match status" value="1"/>
</dbReference>
<evidence type="ECO:0000256" key="4">
    <source>
        <dbReference type="ARBA" id="ARBA00022448"/>
    </source>
</evidence>
<feature type="transmembrane region" description="Helical" evidence="8">
    <location>
        <begin position="284"/>
        <end position="302"/>
    </location>
</feature>
<dbReference type="PROSITE" id="PS00216">
    <property type="entry name" value="SUGAR_TRANSPORT_1"/>
    <property type="match status" value="1"/>
</dbReference>
<proteinExistence type="inferred from homology"/>
<dbReference type="PROSITE" id="PS50850">
    <property type="entry name" value="MFS"/>
    <property type="match status" value="1"/>
</dbReference>
<dbReference type="InterPro" id="IPR005829">
    <property type="entry name" value="Sugar_transporter_CS"/>
</dbReference>
<keyword evidence="6 8" id="KW-1133">Transmembrane helix</keyword>
<reference evidence="11" key="1">
    <citation type="journal article" date="2011" name="J. Bacteriol.">
        <title>Genome sequences of eight morphologically diverse alphaproteobacteria.</title>
        <authorList>
            <consortium name="US DOE Joint Genome Institute"/>
            <person name="Brown P.J."/>
            <person name="Kysela D.T."/>
            <person name="Buechlein A."/>
            <person name="Hemmerich C."/>
            <person name="Brun Y.V."/>
        </authorList>
    </citation>
    <scope>NUCLEOTIDE SEQUENCE [LARGE SCALE GENOMIC DNA]</scope>
    <source>
        <strain evidence="11">ATCC 49814 / DSM 5838 / IFAM 1418</strain>
    </source>
</reference>
<evidence type="ECO:0000259" key="9">
    <source>
        <dbReference type="PROSITE" id="PS50850"/>
    </source>
</evidence>
<feature type="transmembrane region" description="Helical" evidence="8">
    <location>
        <begin position="9"/>
        <end position="27"/>
    </location>
</feature>
<dbReference type="Proteomes" id="UP000002745">
    <property type="component" value="Chromosome"/>
</dbReference>
<dbReference type="EMBL" id="CP001678">
    <property type="protein sequence ID" value="ACT58593.1"/>
    <property type="molecule type" value="Genomic_DNA"/>
</dbReference>
<dbReference type="RefSeq" id="WP_015826743.1">
    <property type="nucleotide sequence ID" value="NC_012982.1"/>
</dbReference>
<dbReference type="OrthoDB" id="9764259at2"/>
<organism evidence="10 11">
    <name type="scientific">Hirschia baltica (strain ATCC 49814 / DSM 5838 / IFAM 1418)</name>
    <dbReference type="NCBI Taxonomy" id="582402"/>
    <lineage>
        <taxon>Bacteria</taxon>
        <taxon>Pseudomonadati</taxon>
        <taxon>Pseudomonadota</taxon>
        <taxon>Alphaproteobacteria</taxon>
        <taxon>Hyphomonadales</taxon>
        <taxon>Hyphomonadaceae</taxon>
        <taxon>Hirschia</taxon>
    </lineage>
</organism>
<dbReference type="SUPFAM" id="SSF103473">
    <property type="entry name" value="MFS general substrate transporter"/>
    <property type="match status" value="1"/>
</dbReference>
<evidence type="ECO:0000256" key="6">
    <source>
        <dbReference type="ARBA" id="ARBA00022989"/>
    </source>
</evidence>
<feature type="transmembrane region" description="Helical" evidence="8">
    <location>
        <begin position="105"/>
        <end position="125"/>
    </location>
</feature>
<dbReference type="PANTHER" id="PTHR23504:SF15">
    <property type="entry name" value="MAJOR FACILITATOR SUPERFAMILY (MFS) PROFILE DOMAIN-CONTAINING PROTEIN"/>
    <property type="match status" value="1"/>
</dbReference>
<feature type="transmembrane region" description="Helical" evidence="8">
    <location>
        <begin position="137"/>
        <end position="160"/>
    </location>
</feature>
<protein>
    <submittedName>
        <fullName evidence="10">Major facilitator superfamily MFS_1</fullName>
    </submittedName>
</protein>
<evidence type="ECO:0000256" key="1">
    <source>
        <dbReference type="ARBA" id="ARBA00003279"/>
    </source>
</evidence>
<feature type="transmembrane region" description="Helical" evidence="8">
    <location>
        <begin position="375"/>
        <end position="398"/>
    </location>
</feature>
<feature type="transmembrane region" description="Helical" evidence="8">
    <location>
        <begin position="254"/>
        <end position="277"/>
    </location>
</feature>
<comment type="similarity">
    <text evidence="3">Belongs to the major facilitator superfamily. TCR/Tet family.</text>
</comment>
<feature type="transmembrane region" description="Helical" evidence="8">
    <location>
        <begin position="218"/>
        <end position="242"/>
    </location>
</feature>
<keyword evidence="4" id="KW-0813">Transport</keyword>
<gene>
    <name evidence="10" type="ordered locus">Hbal_0899</name>
</gene>
<keyword evidence="11" id="KW-1185">Reference proteome</keyword>
<comment type="subcellular location">
    <subcellularLocation>
        <location evidence="2">Membrane</location>
        <topology evidence="2">Multi-pass membrane protein</topology>
    </subcellularLocation>
</comment>
<accession>C6XQ76</accession>
<evidence type="ECO:0000313" key="11">
    <source>
        <dbReference type="Proteomes" id="UP000002745"/>
    </source>
</evidence>
<comment type="function">
    <text evidence="1">Resistance to tetracycline by an active tetracycline efflux. This is an energy-dependent process that decreases the accumulation of the antibiotic in whole cells. This protein functions as a metal-tetracycline/H(+) antiporter.</text>
</comment>
<feature type="domain" description="Major facilitator superfamily (MFS) profile" evidence="9">
    <location>
        <begin position="9"/>
        <end position="404"/>
    </location>
</feature>
<evidence type="ECO:0000256" key="2">
    <source>
        <dbReference type="ARBA" id="ARBA00004141"/>
    </source>
</evidence>
<dbReference type="InterPro" id="IPR001958">
    <property type="entry name" value="Tet-R_TetA/multi-R_MdtG-like"/>
</dbReference>
<dbReference type="STRING" id="582402.Hbal_0899"/>
<dbReference type="InterPro" id="IPR011701">
    <property type="entry name" value="MFS"/>
</dbReference>
<dbReference type="eggNOG" id="COG2814">
    <property type="taxonomic scope" value="Bacteria"/>
</dbReference>
<evidence type="ECO:0000256" key="3">
    <source>
        <dbReference type="ARBA" id="ARBA00007520"/>
    </source>
</evidence>
<name>C6XQ76_HIRBI</name>
<evidence type="ECO:0000313" key="10">
    <source>
        <dbReference type="EMBL" id="ACT58593.1"/>
    </source>
</evidence>
<sequence>MSKKHGKNAFFFVLIVVLMDMIGFGLVMPVMPQLISELTGLENVEAVAWAGPIIAVYALMNFIFGPLLGGISDRFGRRPVILISVAMLGVNFLISGLASSIWMLFIGRVLSGISGATFSTANAYIADVTEPENRGKAFGMIGAMFGLGFIIGPALGGILGDIHMRAPFFAAAALSFISFLYGLFVLPESLDPENRRSFDLARANPFGAFKHFVKLPHIAWLLLAVGLFSLAHNVYPAIWSFHGEIRYNWTAKEIGISLSIMGLTAAIVQGGLIGIVIKRFGSANTVWLGLSVSILCYIGFAFAGLPWIVYMIIPFSALGGLTMPALNAITSSQTAKNAQGELQGAQSSLQALAQIIAPIMMTQVLSSFSAEDAPIQFIGAPFILAAVLALCAAPFIWIGLKHTDAKKIDDAKAVLATPLDQETQQIP</sequence>
<dbReference type="PRINTS" id="PR01035">
    <property type="entry name" value="TCRTETA"/>
</dbReference>
<dbReference type="Pfam" id="PF07690">
    <property type="entry name" value="MFS_1"/>
    <property type="match status" value="1"/>
</dbReference>
<evidence type="ECO:0000256" key="8">
    <source>
        <dbReference type="SAM" id="Phobius"/>
    </source>
</evidence>
<dbReference type="Gene3D" id="1.20.1250.20">
    <property type="entry name" value="MFS general substrate transporter like domains"/>
    <property type="match status" value="1"/>
</dbReference>
<keyword evidence="7 8" id="KW-0472">Membrane</keyword>
<dbReference type="InterPro" id="IPR036259">
    <property type="entry name" value="MFS_trans_sf"/>
</dbReference>
<dbReference type="CDD" id="cd17388">
    <property type="entry name" value="MFS_TetA"/>
    <property type="match status" value="1"/>
</dbReference>
<feature type="transmembrane region" description="Helical" evidence="8">
    <location>
        <begin position="80"/>
        <end position="99"/>
    </location>
</feature>
<dbReference type="AlphaFoldDB" id="C6XQ76"/>